<dbReference type="RefSeq" id="WP_068770584.1">
    <property type="nucleotide sequence ID" value="NZ_CP109796.1"/>
</dbReference>
<dbReference type="SUPFAM" id="SSF46785">
    <property type="entry name" value="Winged helix' DNA-binding domain"/>
    <property type="match status" value="1"/>
</dbReference>
<dbReference type="PANTHER" id="PTHR38465">
    <property type="entry name" value="HTH-TYPE TRANSCRIPTIONAL REGULATOR MJ1563-RELATED"/>
    <property type="match status" value="1"/>
</dbReference>
<dbReference type="InterPro" id="IPR036390">
    <property type="entry name" value="WH_DNA-bd_sf"/>
</dbReference>
<dbReference type="InterPro" id="IPR052362">
    <property type="entry name" value="HTH-GbsR_regulator"/>
</dbReference>
<evidence type="ECO:0000313" key="4">
    <source>
        <dbReference type="EMBL" id="OAM89525.1"/>
    </source>
</evidence>
<dbReference type="AlphaFoldDB" id="A0A178IJU6"/>
<accession>A0A178IJU6</accession>
<keyword evidence="3" id="KW-0804">Transcription</keyword>
<keyword evidence="5" id="KW-1185">Reference proteome</keyword>
<dbReference type="InterPro" id="IPR036388">
    <property type="entry name" value="WH-like_DNA-bd_sf"/>
</dbReference>
<dbReference type="Proteomes" id="UP000078486">
    <property type="component" value="Unassembled WGS sequence"/>
</dbReference>
<evidence type="ECO:0000256" key="3">
    <source>
        <dbReference type="ARBA" id="ARBA00023163"/>
    </source>
</evidence>
<reference evidence="4 5" key="1">
    <citation type="submission" date="2016-01" db="EMBL/GenBank/DDBJ databases">
        <title>High potential of lignocellulose degradation of a new Verrucomicrobia species.</title>
        <authorList>
            <person name="Wang Y."/>
            <person name="Shi Y."/>
            <person name="Qiu Z."/>
            <person name="Liu S."/>
            <person name="Yang H."/>
        </authorList>
    </citation>
    <scope>NUCLEOTIDE SEQUENCE [LARGE SCALE GENOMIC DNA]</scope>
    <source>
        <strain evidence="4 5">TSB47</strain>
    </source>
</reference>
<organism evidence="4 5">
    <name type="scientific">Termitidicoccus mucosus</name>
    <dbReference type="NCBI Taxonomy" id="1184151"/>
    <lineage>
        <taxon>Bacteria</taxon>
        <taxon>Pseudomonadati</taxon>
        <taxon>Verrucomicrobiota</taxon>
        <taxon>Opitutia</taxon>
        <taxon>Opitutales</taxon>
        <taxon>Opitutaceae</taxon>
        <taxon>Termitidicoccus</taxon>
    </lineage>
</organism>
<dbReference type="Gene3D" id="1.10.10.10">
    <property type="entry name" value="Winged helix-like DNA-binding domain superfamily/Winged helix DNA-binding domain"/>
    <property type="match status" value="1"/>
</dbReference>
<keyword evidence="1" id="KW-0805">Transcription regulation</keyword>
<dbReference type="PANTHER" id="PTHR38465:SF1">
    <property type="entry name" value="HTH-TYPE TRANSCRIPTIONAL REGULATOR MJ1563-RELATED"/>
    <property type="match status" value="1"/>
</dbReference>
<evidence type="ECO:0000313" key="5">
    <source>
        <dbReference type="Proteomes" id="UP000078486"/>
    </source>
</evidence>
<dbReference type="EMBL" id="LRRQ01000089">
    <property type="protein sequence ID" value="OAM89525.1"/>
    <property type="molecule type" value="Genomic_DNA"/>
</dbReference>
<evidence type="ECO:0000256" key="2">
    <source>
        <dbReference type="ARBA" id="ARBA00023125"/>
    </source>
</evidence>
<comment type="caution">
    <text evidence="4">The sequence shown here is derived from an EMBL/GenBank/DDBJ whole genome shotgun (WGS) entry which is preliminary data.</text>
</comment>
<sequence length="176" mass="19114">MMNAQASETNSTVDSAAAASSNLTQLSELEREIIAYWVRVATQLGYPRSVGEIFGVVFLSGEPVNADDLVARLGISRSGAGQGLKALLDIGAIKSVHSIANRREHFQMQSDLGVLVKQFLNVRVFPQLEELGRQRSALTAAVAGTGNPHLIQRFDKLQRWQKKAAPLMAVLKTLTT</sequence>
<proteinExistence type="predicted"/>
<evidence type="ECO:0000256" key="1">
    <source>
        <dbReference type="ARBA" id="ARBA00023015"/>
    </source>
</evidence>
<protein>
    <submittedName>
        <fullName evidence="4">Transcriptional regulator</fullName>
    </submittedName>
</protein>
<dbReference type="GO" id="GO:0003677">
    <property type="term" value="F:DNA binding"/>
    <property type="evidence" value="ECO:0007669"/>
    <property type="project" value="UniProtKB-KW"/>
</dbReference>
<name>A0A178IJU6_9BACT</name>
<gene>
    <name evidence="4" type="ORF">AW736_12650</name>
</gene>
<keyword evidence="2" id="KW-0238">DNA-binding</keyword>